<protein>
    <submittedName>
        <fullName evidence="1">Uncharacterized protein</fullName>
    </submittedName>
</protein>
<evidence type="ECO:0000313" key="2">
    <source>
        <dbReference type="Proteomes" id="UP001225788"/>
    </source>
</evidence>
<organism evidence="1 2">
    <name type="scientific">Shinella oryzae</name>
    <dbReference type="NCBI Taxonomy" id="2871820"/>
    <lineage>
        <taxon>Bacteria</taxon>
        <taxon>Pseudomonadati</taxon>
        <taxon>Pseudomonadota</taxon>
        <taxon>Alphaproteobacteria</taxon>
        <taxon>Hyphomicrobiales</taxon>
        <taxon>Rhizobiaceae</taxon>
        <taxon>Shinella</taxon>
    </lineage>
</organism>
<dbReference type="Proteomes" id="UP001225788">
    <property type="component" value="Plasmid unnamed1"/>
</dbReference>
<proteinExistence type="predicted"/>
<accession>A0ABY9K922</accession>
<evidence type="ECO:0000313" key="1">
    <source>
        <dbReference type="EMBL" id="WLS05067.1"/>
    </source>
</evidence>
<sequence>MAELSDVICDEHEAAGLGLASDQDVVGADGYCLHRERCADFAWGEGVALVEVDDRRQADRPNGALECPTAALSLTVAWTLSVGGVVRGDETGEVPRPSLSSLEDRAARKSDALWLPRTIPVLCRSYRRPPAFAVNPLRGKTRQKILQNSISVCSPLAENRILQNFPPS</sequence>
<keyword evidence="1" id="KW-0614">Plasmid</keyword>
<name>A0ABY9K922_9HYPH</name>
<gene>
    <name evidence="1" type="ORF">Q9315_23125</name>
</gene>
<geneLocation type="plasmid" evidence="1 2">
    <name>unnamed1</name>
</geneLocation>
<reference evidence="1 2" key="1">
    <citation type="submission" date="2023-08" db="EMBL/GenBank/DDBJ databases">
        <title>Pathogen: clinical or host-associated sample.</title>
        <authorList>
            <person name="Hergert J."/>
            <person name="Casey R."/>
            <person name="Wagner J."/>
            <person name="Young E.L."/>
            <person name="Oakeson K.F."/>
        </authorList>
    </citation>
    <scope>NUCLEOTIDE SEQUENCE [LARGE SCALE GENOMIC DNA]</scope>
    <source>
        <strain evidence="1 2">UPHL-collab-2</strain>
        <plasmid evidence="1 2">unnamed1</plasmid>
    </source>
</reference>
<dbReference type="EMBL" id="CP132315">
    <property type="protein sequence ID" value="WLS05067.1"/>
    <property type="molecule type" value="Genomic_DNA"/>
</dbReference>
<keyword evidence="2" id="KW-1185">Reference proteome</keyword>
<dbReference type="RefSeq" id="WP_306161542.1">
    <property type="nucleotide sequence ID" value="NZ_CP132315.1"/>
</dbReference>